<accession>A0ABS9WGH0</accession>
<reference evidence="3" key="1">
    <citation type="submission" date="2021-11" db="EMBL/GenBank/DDBJ databases">
        <title>A Novel Adlercreutzia Species, isolated from a Allomyrina dichotoma larva feces.</title>
        <authorList>
            <person name="Suh M.K."/>
        </authorList>
    </citation>
    <scope>NUCLEOTIDE SEQUENCE</scope>
    <source>
        <strain evidence="3">JBNU-10</strain>
    </source>
</reference>
<dbReference type="PANTHER" id="PTHR23089">
    <property type="entry name" value="HISTIDINE TRIAD HIT PROTEIN"/>
    <property type="match status" value="1"/>
</dbReference>
<keyword evidence="4" id="KW-1185">Reference proteome</keyword>
<dbReference type="RefSeq" id="WP_242164553.1">
    <property type="nucleotide sequence ID" value="NZ_JAJMLW010000002.1"/>
</dbReference>
<evidence type="ECO:0000313" key="3">
    <source>
        <dbReference type="EMBL" id="MCI2241880.1"/>
    </source>
</evidence>
<evidence type="ECO:0000259" key="2">
    <source>
        <dbReference type="PROSITE" id="PS51084"/>
    </source>
</evidence>
<dbReference type="InterPro" id="IPR001310">
    <property type="entry name" value="Histidine_triad_HIT"/>
</dbReference>
<evidence type="ECO:0000313" key="4">
    <source>
        <dbReference type="Proteomes" id="UP001430755"/>
    </source>
</evidence>
<evidence type="ECO:0000256" key="1">
    <source>
        <dbReference type="PROSITE-ProRule" id="PRU00464"/>
    </source>
</evidence>
<dbReference type="Pfam" id="PF01230">
    <property type="entry name" value="HIT"/>
    <property type="match status" value="1"/>
</dbReference>
<comment type="caution">
    <text evidence="3">The sequence shown here is derived from an EMBL/GenBank/DDBJ whole genome shotgun (WGS) entry which is preliminary data.</text>
</comment>
<protein>
    <submittedName>
        <fullName evidence="3">Histidine triad nucleotide-binding protein</fullName>
    </submittedName>
</protein>
<dbReference type="InterPro" id="IPR011146">
    <property type="entry name" value="HIT-like"/>
</dbReference>
<dbReference type="InterPro" id="IPR019808">
    <property type="entry name" value="Histidine_triad_CS"/>
</dbReference>
<dbReference type="EMBL" id="JAJMLW010000002">
    <property type="protein sequence ID" value="MCI2241880.1"/>
    <property type="molecule type" value="Genomic_DNA"/>
</dbReference>
<dbReference type="Proteomes" id="UP001430755">
    <property type="component" value="Unassembled WGS sequence"/>
</dbReference>
<sequence>MRRDDCVFCKIAAGEIPATKVYEDESVLAFEDLSPMMPVHTLIIPKDHYDSIADGVPEDVLGHVFATVGEVARLKGVDEGGFRVVVNTGDDACQSVHHLHVHVLGGGQMNDGSPALAD</sequence>
<gene>
    <name evidence="3" type="ORF">LPT13_05895</name>
</gene>
<dbReference type="CDD" id="cd01276">
    <property type="entry name" value="PKCI_related"/>
    <property type="match status" value="1"/>
</dbReference>
<organism evidence="3 4">
    <name type="scientific">Adlercreutzia faecimuris</name>
    <dbReference type="NCBI Taxonomy" id="2897341"/>
    <lineage>
        <taxon>Bacteria</taxon>
        <taxon>Bacillati</taxon>
        <taxon>Actinomycetota</taxon>
        <taxon>Coriobacteriia</taxon>
        <taxon>Eggerthellales</taxon>
        <taxon>Eggerthellaceae</taxon>
        <taxon>Adlercreutzia</taxon>
    </lineage>
</organism>
<dbReference type="PROSITE" id="PS51084">
    <property type="entry name" value="HIT_2"/>
    <property type="match status" value="1"/>
</dbReference>
<feature type="short sequence motif" description="Histidine triad motif" evidence="1">
    <location>
        <begin position="98"/>
        <end position="102"/>
    </location>
</feature>
<name>A0ABS9WGH0_9ACTN</name>
<feature type="domain" description="HIT" evidence="2">
    <location>
        <begin position="7"/>
        <end position="114"/>
    </location>
</feature>
<dbReference type="PROSITE" id="PS00892">
    <property type="entry name" value="HIT_1"/>
    <property type="match status" value="1"/>
</dbReference>
<proteinExistence type="predicted"/>